<gene>
    <name evidence="2" type="ORF">BDV98DRAFT_509847</name>
</gene>
<dbReference type="Pfam" id="PF00069">
    <property type="entry name" value="Pkinase"/>
    <property type="match status" value="1"/>
</dbReference>
<sequence length="392" mass="43122">MYSSEDHSTQHAYPLPQGRPTILIDHIQGEPSSFKLSPPHSASSFAQSPSHTYPDWVSELVKPLLPCIDESIGDPRNFYHELVEIAECESGSSIYAARVVDPEGITARSLSTLLVAIKIVPLNPGGTPKLRDIEQELALLKSQSLPSLASLSHPIYHQNIVIPDTVYIDLEEGSLWLRMELMERSVADVIQLIEEGLMLQERMIARVAADVLQGLKFLETQGIAHRDVRSDNLLVSRDGVVKIADFSFALRVTPGGPLCTDPAGVVYWQAPEIRQGPYDPMKVDVWSLGATVWEMAESQPPFSANDAANGEDNRVAVTEQWPPLSQPNIYSPGFHEFLRICSQPASSRPTPGALLKSPFVTNACGRLVIVQLLSQCVSIEQMVQERENEAAA</sequence>
<evidence type="ECO:0000259" key="1">
    <source>
        <dbReference type="PROSITE" id="PS50011"/>
    </source>
</evidence>
<feature type="domain" description="Protein kinase" evidence="1">
    <location>
        <begin position="79"/>
        <end position="360"/>
    </location>
</feature>
<dbReference type="PANTHER" id="PTHR48015">
    <property type="entry name" value="SERINE/THREONINE-PROTEIN KINASE TAO"/>
    <property type="match status" value="1"/>
</dbReference>
<dbReference type="EMBL" id="ML178831">
    <property type="protein sequence ID" value="TFK99838.1"/>
    <property type="molecule type" value="Genomic_DNA"/>
</dbReference>
<keyword evidence="2" id="KW-0418">Kinase</keyword>
<dbReference type="GO" id="GO:0004713">
    <property type="term" value="F:protein tyrosine kinase activity"/>
    <property type="evidence" value="ECO:0007669"/>
    <property type="project" value="InterPro"/>
</dbReference>
<dbReference type="InterPro" id="IPR000719">
    <property type="entry name" value="Prot_kinase_dom"/>
</dbReference>
<dbReference type="Gene3D" id="1.10.510.10">
    <property type="entry name" value="Transferase(Phosphotransferase) domain 1"/>
    <property type="match status" value="1"/>
</dbReference>
<name>A0A5C3QI34_9AGAR</name>
<proteinExistence type="predicted"/>
<dbReference type="AlphaFoldDB" id="A0A5C3QI34"/>
<dbReference type="STRING" id="1884261.A0A5C3QI34"/>
<keyword evidence="2" id="KW-0808">Transferase</keyword>
<dbReference type="InterPro" id="IPR011009">
    <property type="entry name" value="Kinase-like_dom_sf"/>
</dbReference>
<dbReference type="SMART" id="SM00219">
    <property type="entry name" value="TyrKc"/>
    <property type="match status" value="1"/>
</dbReference>
<dbReference type="GO" id="GO:0005737">
    <property type="term" value="C:cytoplasm"/>
    <property type="evidence" value="ECO:0007669"/>
    <property type="project" value="TreeGrafter"/>
</dbReference>
<protein>
    <submittedName>
        <fullName evidence="2">Kinase-like protein</fullName>
    </submittedName>
</protein>
<dbReference type="OrthoDB" id="248923at2759"/>
<reference evidence="2 3" key="1">
    <citation type="journal article" date="2019" name="Nat. Ecol. Evol.">
        <title>Megaphylogeny resolves global patterns of mushroom evolution.</title>
        <authorList>
            <person name="Varga T."/>
            <person name="Krizsan K."/>
            <person name="Foldi C."/>
            <person name="Dima B."/>
            <person name="Sanchez-Garcia M."/>
            <person name="Sanchez-Ramirez S."/>
            <person name="Szollosi G.J."/>
            <person name="Szarkandi J.G."/>
            <person name="Papp V."/>
            <person name="Albert L."/>
            <person name="Andreopoulos W."/>
            <person name="Angelini C."/>
            <person name="Antonin V."/>
            <person name="Barry K.W."/>
            <person name="Bougher N.L."/>
            <person name="Buchanan P."/>
            <person name="Buyck B."/>
            <person name="Bense V."/>
            <person name="Catcheside P."/>
            <person name="Chovatia M."/>
            <person name="Cooper J."/>
            <person name="Damon W."/>
            <person name="Desjardin D."/>
            <person name="Finy P."/>
            <person name="Geml J."/>
            <person name="Haridas S."/>
            <person name="Hughes K."/>
            <person name="Justo A."/>
            <person name="Karasinski D."/>
            <person name="Kautmanova I."/>
            <person name="Kiss B."/>
            <person name="Kocsube S."/>
            <person name="Kotiranta H."/>
            <person name="LaButti K.M."/>
            <person name="Lechner B.E."/>
            <person name="Liimatainen K."/>
            <person name="Lipzen A."/>
            <person name="Lukacs Z."/>
            <person name="Mihaltcheva S."/>
            <person name="Morgado L.N."/>
            <person name="Niskanen T."/>
            <person name="Noordeloos M.E."/>
            <person name="Ohm R.A."/>
            <person name="Ortiz-Santana B."/>
            <person name="Ovrebo C."/>
            <person name="Racz N."/>
            <person name="Riley R."/>
            <person name="Savchenko A."/>
            <person name="Shiryaev A."/>
            <person name="Soop K."/>
            <person name="Spirin V."/>
            <person name="Szebenyi C."/>
            <person name="Tomsovsky M."/>
            <person name="Tulloss R.E."/>
            <person name="Uehling J."/>
            <person name="Grigoriev I.V."/>
            <person name="Vagvolgyi C."/>
            <person name="Papp T."/>
            <person name="Martin F.M."/>
            <person name="Miettinen O."/>
            <person name="Hibbett D.S."/>
            <person name="Nagy L.G."/>
        </authorList>
    </citation>
    <scope>NUCLEOTIDE SEQUENCE [LARGE SCALE GENOMIC DNA]</scope>
    <source>
        <strain evidence="2 3">CBS 309.79</strain>
    </source>
</reference>
<dbReference type="PROSITE" id="PS50011">
    <property type="entry name" value="PROTEIN_KINASE_DOM"/>
    <property type="match status" value="1"/>
</dbReference>
<keyword evidence="3" id="KW-1185">Reference proteome</keyword>
<dbReference type="InterPro" id="IPR020635">
    <property type="entry name" value="Tyr_kinase_cat_dom"/>
</dbReference>
<dbReference type="GO" id="GO:0035556">
    <property type="term" value="P:intracellular signal transduction"/>
    <property type="evidence" value="ECO:0007669"/>
    <property type="project" value="TreeGrafter"/>
</dbReference>
<evidence type="ECO:0000313" key="2">
    <source>
        <dbReference type="EMBL" id="TFK99838.1"/>
    </source>
</evidence>
<evidence type="ECO:0000313" key="3">
    <source>
        <dbReference type="Proteomes" id="UP000305067"/>
    </source>
</evidence>
<dbReference type="PANTHER" id="PTHR48015:SF35">
    <property type="entry name" value="SERINE_THREONINE-PROTEIN KINASE PAK"/>
    <property type="match status" value="1"/>
</dbReference>
<dbReference type="GO" id="GO:0004674">
    <property type="term" value="F:protein serine/threonine kinase activity"/>
    <property type="evidence" value="ECO:0007669"/>
    <property type="project" value="TreeGrafter"/>
</dbReference>
<dbReference type="GO" id="GO:0005524">
    <property type="term" value="F:ATP binding"/>
    <property type="evidence" value="ECO:0007669"/>
    <property type="project" value="InterPro"/>
</dbReference>
<dbReference type="GO" id="GO:0043408">
    <property type="term" value="P:regulation of MAPK cascade"/>
    <property type="evidence" value="ECO:0007669"/>
    <property type="project" value="TreeGrafter"/>
</dbReference>
<dbReference type="SUPFAM" id="SSF56112">
    <property type="entry name" value="Protein kinase-like (PK-like)"/>
    <property type="match status" value="1"/>
</dbReference>
<accession>A0A5C3QI34</accession>
<dbReference type="Proteomes" id="UP000305067">
    <property type="component" value="Unassembled WGS sequence"/>
</dbReference>
<dbReference type="InterPro" id="IPR050285">
    <property type="entry name" value="STE20_Ser/Thr_kinase"/>
</dbReference>
<organism evidence="2 3">
    <name type="scientific">Pterulicium gracile</name>
    <dbReference type="NCBI Taxonomy" id="1884261"/>
    <lineage>
        <taxon>Eukaryota</taxon>
        <taxon>Fungi</taxon>
        <taxon>Dikarya</taxon>
        <taxon>Basidiomycota</taxon>
        <taxon>Agaricomycotina</taxon>
        <taxon>Agaricomycetes</taxon>
        <taxon>Agaricomycetidae</taxon>
        <taxon>Agaricales</taxon>
        <taxon>Pleurotineae</taxon>
        <taxon>Pterulaceae</taxon>
        <taxon>Pterulicium</taxon>
    </lineage>
</organism>